<reference evidence="2 3" key="1">
    <citation type="submission" date="2018-06" db="EMBL/GenBank/DDBJ databases">
        <title>Chryseolinea flavus sp. nov., a member of the phylum Bacteroidetes isolated from soil.</title>
        <authorList>
            <person name="Li Y."/>
            <person name="Wang J."/>
        </authorList>
    </citation>
    <scope>NUCLEOTIDE SEQUENCE [LARGE SCALE GENOMIC DNA]</scope>
    <source>
        <strain evidence="2 3">SDU1-6</strain>
    </source>
</reference>
<keyword evidence="3" id="KW-1185">Reference proteome</keyword>
<dbReference type="GO" id="GO:0005737">
    <property type="term" value="C:cytoplasm"/>
    <property type="evidence" value="ECO:0007669"/>
    <property type="project" value="TreeGrafter"/>
</dbReference>
<dbReference type="InterPro" id="IPR036866">
    <property type="entry name" value="RibonucZ/Hydroxyglut_hydro"/>
</dbReference>
<evidence type="ECO:0000313" key="2">
    <source>
        <dbReference type="EMBL" id="RAW03260.1"/>
    </source>
</evidence>
<name>A0A364Y8J0_9BACT</name>
<sequence>MIYILLAPVVFALMVIIIGAIISAPVYRGPVSDHFDGKKFNNPGNIQPRGLKGVIQWMRHRERGLWIKTSDAKQHKPAEKFTSGTRVTFINHSSFLIQTSGVNILTDPVFSERVSPFSFAGPKRMRPTGIAFADLPKIDLVLLSHNHYDHLDKSTVVALKKNYDPLFIVPLGVGPYLTQIGISKWQTLDWWQSTAAADISITAVPAQHFSGRGFLDRDKTLWCGYVFKSRSHTFYFAGDTGYNPVTFSEIGARIQSIDIAIIPIGAYKPQWFMSPVHCSPEEAVKIHRDVKASHSIASHFGTFPLGDEGQQDAQEDLQVALKAQHIPLHQFIKLDEGSFKDYPSV</sequence>
<evidence type="ECO:0000259" key="1">
    <source>
        <dbReference type="Pfam" id="PF12706"/>
    </source>
</evidence>
<comment type="caution">
    <text evidence="2">The sequence shown here is derived from an EMBL/GenBank/DDBJ whole genome shotgun (WGS) entry which is preliminary data.</text>
</comment>
<dbReference type="Pfam" id="PF12706">
    <property type="entry name" value="Lactamase_B_2"/>
    <property type="match status" value="1"/>
</dbReference>
<organism evidence="2 3">
    <name type="scientific">Pseudochryseolinea flava</name>
    <dbReference type="NCBI Taxonomy" id="2059302"/>
    <lineage>
        <taxon>Bacteria</taxon>
        <taxon>Pseudomonadati</taxon>
        <taxon>Bacteroidota</taxon>
        <taxon>Cytophagia</taxon>
        <taxon>Cytophagales</taxon>
        <taxon>Fulvivirgaceae</taxon>
        <taxon>Pseudochryseolinea</taxon>
    </lineage>
</organism>
<protein>
    <submittedName>
        <fullName evidence="2">Twin-arginine translocation pathway signal</fullName>
    </submittedName>
</protein>
<evidence type="ECO:0000313" key="3">
    <source>
        <dbReference type="Proteomes" id="UP000251889"/>
    </source>
</evidence>
<gene>
    <name evidence="2" type="ORF">DQQ10_04025</name>
</gene>
<dbReference type="AlphaFoldDB" id="A0A364Y8J0"/>
<dbReference type="SUPFAM" id="SSF56281">
    <property type="entry name" value="Metallo-hydrolase/oxidoreductase"/>
    <property type="match status" value="1"/>
</dbReference>
<dbReference type="OrthoDB" id="9805728at2"/>
<dbReference type="Proteomes" id="UP000251889">
    <property type="component" value="Unassembled WGS sequence"/>
</dbReference>
<dbReference type="EMBL" id="QMFY01000001">
    <property type="protein sequence ID" value="RAW03260.1"/>
    <property type="molecule type" value="Genomic_DNA"/>
</dbReference>
<feature type="domain" description="Metallo-beta-lactamase" evidence="1">
    <location>
        <begin position="103"/>
        <end position="300"/>
    </location>
</feature>
<accession>A0A364Y8J0</accession>
<dbReference type="Gene3D" id="3.60.15.10">
    <property type="entry name" value="Ribonuclease Z/Hydroxyacylglutathione hydrolase-like"/>
    <property type="match status" value="1"/>
</dbReference>
<proteinExistence type="predicted"/>
<dbReference type="PANTHER" id="PTHR15032:SF4">
    <property type="entry name" value="N-ACYL-PHOSPHATIDYLETHANOLAMINE-HYDROLYZING PHOSPHOLIPASE D"/>
    <property type="match status" value="1"/>
</dbReference>
<dbReference type="RefSeq" id="WP_112745475.1">
    <property type="nucleotide sequence ID" value="NZ_QMFY01000001.1"/>
</dbReference>
<dbReference type="PANTHER" id="PTHR15032">
    <property type="entry name" value="N-ACYL-PHOSPHATIDYLETHANOLAMINE-HYDROLYZING PHOSPHOLIPASE D"/>
    <property type="match status" value="1"/>
</dbReference>
<dbReference type="InterPro" id="IPR001279">
    <property type="entry name" value="Metallo-B-lactamas"/>
</dbReference>